<name>A0A4R5ELB2_9RHOB</name>
<dbReference type="OrthoDB" id="7867818at2"/>
<protein>
    <submittedName>
        <fullName evidence="1">N-(5'-phosphoribosyl)anthranilate isomerase</fullName>
    </submittedName>
</protein>
<dbReference type="EMBL" id="SMFP01000015">
    <property type="protein sequence ID" value="TDE35073.1"/>
    <property type="molecule type" value="Genomic_DNA"/>
</dbReference>
<evidence type="ECO:0000313" key="1">
    <source>
        <dbReference type="EMBL" id="TDE35073.1"/>
    </source>
</evidence>
<dbReference type="AlphaFoldDB" id="A0A4R5ELB2"/>
<keyword evidence="1" id="KW-0413">Isomerase</keyword>
<proteinExistence type="predicted"/>
<sequence length="76" mass="8665">MTQLSPHLTPEKWLFQLFSSKAACAGGVIRRQTRDVERLVGRTQFEAELARRGFHAVENAGQIVIFCNQQPVRVIR</sequence>
<gene>
    <name evidence="1" type="ORF">E1B25_18110</name>
</gene>
<reference evidence="1 2" key="1">
    <citation type="submission" date="2019-03" db="EMBL/GenBank/DDBJ databases">
        <authorList>
            <person name="Zhang S."/>
        </authorList>
    </citation>
    <scope>NUCLEOTIDE SEQUENCE [LARGE SCALE GENOMIC DNA]</scope>
    <source>
        <strain evidence="1 2">S4J41</strain>
    </source>
</reference>
<keyword evidence="2" id="KW-1185">Reference proteome</keyword>
<dbReference type="Proteomes" id="UP000294662">
    <property type="component" value="Unassembled WGS sequence"/>
</dbReference>
<evidence type="ECO:0000313" key="2">
    <source>
        <dbReference type="Proteomes" id="UP000294662"/>
    </source>
</evidence>
<accession>A0A4R5ELB2</accession>
<organism evidence="1 2">
    <name type="scientific">Antarcticimicrobium sediminis</name>
    <dbReference type="NCBI Taxonomy" id="2546227"/>
    <lineage>
        <taxon>Bacteria</taxon>
        <taxon>Pseudomonadati</taxon>
        <taxon>Pseudomonadota</taxon>
        <taxon>Alphaproteobacteria</taxon>
        <taxon>Rhodobacterales</taxon>
        <taxon>Paracoccaceae</taxon>
        <taxon>Antarcticimicrobium</taxon>
    </lineage>
</organism>
<dbReference type="GO" id="GO:0016853">
    <property type="term" value="F:isomerase activity"/>
    <property type="evidence" value="ECO:0007669"/>
    <property type="project" value="UniProtKB-KW"/>
</dbReference>
<comment type="caution">
    <text evidence="1">The sequence shown here is derived from an EMBL/GenBank/DDBJ whole genome shotgun (WGS) entry which is preliminary data.</text>
</comment>